<evidence type="ECO:0000313" key="2">
    <source>
        <dbReference type="Proteomes" id="UP000282574"/>
    </source>
</evidence>
<dbReference type="CDD" id="cd02440">
    <property type="entry name" value="AdoMet_MTases"/>
    <property type="match status" value="1"/>
</dbReference>
<organism evidence="1 2">
    <name type="scientific">Chroococcidiopsis cubana SAG 39.79</name>
    <dbReference type="NCBI Taxonomy" id="388085"/>
    <lineage>
        <taxon>Bacteria</taxon>
        <taxon>Bacillati</taxon>
        <taxon>Cyanobacteriota</taxon>
        <taxon>Cyanophyceae</taxon>
        <taxon>Chroococcidiopsidales</taxon>
        <taxon>Chroococcidiopsidaceae</taxon>
        <taxon>Chroococcidiopsis</taxon>
    </lineage>
</organism>
<name>A0AB37UPN7_9CYAN</name>
<dbReference type="InterPro" id="IPR029063">
    <property type="entry name" value="SAM-dependent_MTases_sf"/>
</dbReference>
<dbReference type="Gene3D" id="3.40.50.150">
    <property type="entry name" value="Vaccinia Virus protein VP39"/>
    <property type="match status" value="1"/>
</dbReference>
<keyword evidence="2" id="KW-1185">Reference proteome</keyword>
<evidence type="ECO:0000313" key="1">
    <source>
        <dbReference type="EMBL" id="RUT13350.1"/>
    </source>
</evidence>
<accession>A0AB37UPN7</accession>
<protein>
    <submittedName>
        <fullName evidence="1">Uncharacterized protein</fullName>
    </submittedName>
</protein>
<dbReference type="Pfam" id="PF13578">
    <property type="entry name" value="Methyltransf_24"/>
    <property type="match status" value="1"/>
</dbReference>
<dbReference type="Proteomes" id="UP000282574">
    <property type="component" value="Unassembled WGS sequence"/>
</dbReference>
<reference evidence="1 2" key="1">
    <citation type="journal article" date="2019" name="Genome Biol. Evol.">
        <title>Day and night: Metabolic profiles and evolutionary relationships of six axenic non-marine cyanobacteria.</title>
        <authorList>
            <person name="Will S.E."/>
            <person name="Henke P."/>
            <person name="Boedeker C."/>
            <person name="Huang S."/>
            <person name="Brinkmann H."/>
            <person name="Rohde M."/>
            <person name="Jarek M."/>
            <person name="Friedl T."/>
            <person name="Seufert S."/>
            <person name="Schumacher M."/>
            <person name="Overmann J."/>
            <person name="Neumann-Schaal M."/>
            <person name="Petersen J."/>
        </authorList>
    </citation>
    <scope>NUCLEOTIDE SEQUENCE [LARGE SCALE GENOMIC DNA]</scope>
    <source>
        <strain evidence="1 2">SAG 39.79</strain>
    </source>
</reference>
<dbReference type="SUPFAM" id="SSF53335">
    <property type="entry name" value="S-adenosyl-L-methionine-dependent methyltransferases"/>
    <property type="match status" value="1"/>
</dbReference>
<sequence>MKSIIRHLAKMLIPRSYQTSIKTIKTLILSSPIAEKGFQWGQNFTINGESSTITTNHCQSHLENGNTPSNALEAYFNSHTEGLGILKWKHYFNIYHRHLSKFVGQKVQVLEVGVASGGSLEMWKNYFGSNCQIYGVDIEEACKAYEKDSIKIFIGDQTDRNFWKRFKSEVPTLDIVIDDGGHEPEQQIATLEELLPHLRPGGVYICEDIHGTLNQFHTYISGLTHNLNALQEFGYKPIKSGSGLASFSTYFQDAIQSFHLYPFVVVIERSETPVSEFVAPLQGSKWLVLTK</sequence>
<dbReference type="AlphaFoldDB" id="A0AB37UPN7"/>
<proteinExistence type="predicted"/>
<comment type="caution">
    <text evidence="1">The sequence shown here is derived from an EMBL/GenBank/DDBJ whole genome shotgun (WGS) entry which is preliminary data.</text>
</comment>
<dbReference type="RefSeq" id="WP_106167266.1">
    <property type="nucleotide sequence ID" value="NZ_JAVKZF010000003.1"/>
</dbReference>
<gene>
    <name evidence="1" type="ORF">DSM107010_13050</name>
</gene>
<dbReference type="EMBL" id="RSCK01000007">
    <property type="protein sequence ID" value="RUT13350.1"/>
    <property type="molecule type" value="Genomic_DNA"/>
</dbReference>